<reference evidence="10 11" key="1">
    <citation type="journal article" date="2016" name="Nat. Commun.">
        <title>Thousands of microbial genomes shed light on interconnected biogeochemical processes in an aquifer system.</title>
        <authorList>
            <person name="Anantharaman K."/>
            <person name="Brown C.T."/>
            <person name="Hug L.A."/>
            <person name="Sharon I."/>
            <person name="Castelle C.J."/>
            <person name="Probst A.J."/>
            <person name="Thomas B.C."/>
            <person name="Singh A."/>
            <person name="Wilkins M.J."/>
            <person name="Karaoz U."/>
            <person name="Brodie E.L."/>
            <person name="Williams K.H."/>
            <person name="Hubbard S.S."/>
            <person name="Banfield J.F."/>
        </authorList>
    </citation>
    <scope>NUCLEOTIDE SEQUENCE [LARGE SCALE GENOMIC DNA]</scope>
</reference>
<evidence type="ECO:0000256" key="8">
    <source>
        <dbReference type="ARBA" id="ARBA00023014"/>
    </source>
</evidence>
<evidence type="ECO:0000313" key="11">
    <source>
        <dbReference type="Proteomes" id="UP000179129"/>
    </source>
</evidence>
<keyword evidence="5" id="KW-0285">Flavoprotein</keyword>
<keyword evidence="6" id="KW-0560">Oxidoreductase</keyword>
<keyword evidence="5" id="KW-0274">FAD</keyword>
<keyword evidence="8" id="KW-0411">Iron-sulfur</keyword>
<dbReference type="PROSITE" id="PS51379">
    <property type="entry name" value="4FE4S_FER_2"/>
    <property type="match status" value="2"/>
</dbReference>
<evidence type="ECO:0000256" key="6">
    <source>
        <dbReference type="ARBA" id="ARBA00023002"/>
    </source>
</evidence>
<gene>
    <name evidence="10" type="ORF">A3F83_06340</name>
</gene>
<evidence type="ECO:0000256" key="3">
    <source>
        <dbReference type="ARBA" id="ARBA00022485"/>
    </source>
</evidence>
<dbReference type="InterPro" id="IPR039650">
    <property type="entry name" value="HdrA-like"/>
</dbReference>
<name>A0A1F5YX10_9BACT</name>
<keyword evidence="7" id="KW-0408">Iron</keyword>
<sequence>MHFKTGGCKICEDNCEAGAIDHSKTDETRQLKVGAIVLATGFDLFDSREIPRYGYGRLPNVISALEFERICHASGPTGGKVLTSAGQPPRSVAIVHCVGSRDKNHQEYCSRVCCMYSLKFAHLVKEKTGAEVTNFYIDMRSFGKGYEEFYRRLMSEEVNFVRGKVAEVTNVSRSPEEEGKLIVVCEDTLLGLVRRVPVELVILSAGLKPGADTEKLNQVFGICRSADGFFAEKHPKLAPVDTASDGIFLAGACQGPKDIPDSVAQGAAAAAGALSLIDKGSIVLEPIRARINADLCGGCQICVANCPYTAIEYNSEKGVSEIQEELCKGCGSCVAGCPSGAALQENFEDRQIVSEVEGVLS</sequence>
<feature type="domain" description="4Fe-4S ferredoxin-type" evidence="9">
    <location>
        <begin position="287"/>
        <end position="316"/>
    </location>
</feature>
<dbReference type="Pfam" id="PF12838">
    <property type="entry name" value="Fer4_7"/>
    <property type="match status" value="1"/>
</dbReference>
<keyword evidence="4" id="KW-0479">Metal-binding</keyword>
<proteinExistence type="inferred from homology"/>
<evidence type="ECO:0000256" key="5">
    <source>
        <dbReference type="ARBA" id="ARBA00022827"/>
    </source>
</evidence>
<dbReference type="GO" id="GO:0016491">
    <property type="term" value="F:oxidoreductase activity"/>
    <property type="evidence" value="ECO:0007669"/>
    <property type="project" value="UniProtKB-KW"/>
</dbReference>
<feature type="domain" description="4Fe-4S ferredoxin-type" evidence="9">
    <location>
        <begin position="318"/>
        <end position="347"/>
    </location>
</feature>
<dbReference type="EMBL" id="MFIX01000110">
    <property type="protein sequence ID" value="OGG04623.1"/>
    <property type="molecule type" value="Genomic_DNA"/>
</dbReference>
<dbReference type="GO" id="GO:0051539">
    <property type="term" value="F:4 iron, 4 sulfur cluster binding"/>
    <property type="evidence" value="ECO:0007669"/>
    <property type="project" value="UniProtKB-KW"/>
</dbReference>
<keyword evidence="3" id="KW-0004">4Fe-4S</keyword>
<evidence type="ECO:0000259" key="9">
    <source>
        <dbReference type="PROSITE" id="PS51379"/>
    </source>
</evidence>
<organism evidence="10 11">
    <name type="scientific">Candidatus Glassbacteria bacterium RIFCSPLOWO2_12_FULL_58_11</name>
    <dbReference type="NCBI Taxonomy" id="1817867"/>
    <lineage>
        <taxon>Bacteria</taxon>
        <taxon>Candidatus Glassiibacteriota</taxon>
    </lineage>
</organism>
<dbReference type="SUPFAM" id="SSF51905">
    <property type="entry name" value="FAD/NAD(P)-binding domain"/>
    <property type="match status" value="1"/>
</dbReference>
<protein>
    <recommendedName>
        <fullName evidence="9">4Fe-4S ferredoxin-type domain-containing protein</fullName>
    </recommendedName>
</protein>
<dbReference type="Gene3D" id="3.30.70.20">
    <property type="match status" value="2"/>
</dbReference>
<accession>A0A1F5YX10</accession>
<evidence type="ECO:0000256" key="1">
    <source>
        <dbReference type="ARBA" id="ARBA00001974"/>
    </source>
</evidence>
<evidence type="ECO:0000313" key="10">
    <source>
        <dbReference type="EMBL" id="OGG04623.1"/>
    </source>
</evidence>
<dbReference type="Proteomes" id="UP000179129">
    <property type="component" value="Unassembled WGS sequence"/>
</dbReference>
<dbReference type="InterPro" id="IPR017900">
    <property type="entry name" value="4Fe4S_Fe_S_CS"/>
</dbReference>
<comment type="similarity">
    <text evidence="2">Belongs to the HdrA family.</text>
</comment>
<dbReference type="PROSITE" id="PS00198">
    <property type="entry name" value="4FE4S_FER_1"/>
    <property type="match status" value="2"/>
</dbReference>
<dbReference type="InterPro" id="IPR036188">
    <property type="entry name" value="FAD/NAD-bd_sf"/>
</dbReference>
<comment type="cofactor">
    <cofactor evidence="1">
        <name>FAD</name>
        <dbReference type="ChEBI" id="CHEBI:57692"/>
    </cofactor>
</comment>
<dbReference type="SUPFAM" id="SSF54862">
    <property type="entry name" value="4Fe-4S ferredoxins"/>
    <property type="match status" value="1"/>
</dbReference>
<dbReference type="PANTHER" id="PTHR43498:SF1">
    <property type="entry name" value="COB--COM HETERODISULFIDE REDUCTASE IRON-SULFUR SUBUNIT A"/>
    <property type="match status" value="1"/>
</dbReference>
<evidence type="ECO:0000256" key="2">
    <source>
        <dbReference type="ARBA" id="ARBA00006561"/>
    </source>
</evidence>
<dbReference type="PANTHER" id="PTHR43498">
    <property type="entry name" value="FERREDOXIN:COB-COM HETERODISULFIDE REDUCTASE SUBUNIT A"/>
    <property type="match status" value="1"/>
</dbReference>
<comment type="caution">
    <text evidence="10">The sequence shown here is derived from an EMBL/GenBank/DDBJ whole genome shotgun (WGS) entry which is preliminary data.</text>
</comment>
<evidence type="ECO:0000256" key="7">
    <source>
        <dbReference type="ARBA" id="ARBA00023004"/>
    </source>
</evidence>
<dbReference type="AlphaFoldDB" id="A0A1F5YX10"/>
<dbReference type="STRING" id="1817867.A3F83_06340"/>
<evidence type="ECO:0000256" key="4">
    <source>
        <dbReference type="ARBA" id="ARBA00022723"/>
    </source>
</evidence>
<dbReference type="InterPro" id="IPR017896">
    <property type="entry name" value="4Fe4S_Fe-S-bd"/>
</dbReference>
<dbReference type="GO" id="GO:0046872">
    <property type="term" value="F:metal ion binding"/>
    <property type="evidence" value="ECO:0007669"/>
    <property type="project" value="UniProtKB-KW"/>
</dbReference>